<dbReference type="OrthoDB" id="7156875at2"/>
<protein>
    <recommendedName>
        <fullName evidence="4">PE-PGRS family protein</fullName>
    </recommendedName>
</protein>
<evidence type="ECO:0008006" key="4">
    <source>
        <dbReference type="Google" id="ProtNLM"/>
    </source>
</evidence>
<dbReference type="InterPro" id="IPR052918">
    <property type="entry name" value="Motility_Chemotaxis_Reg"/>
</dbReference>
<feature type="region of interest" description="Disordered" evidence="1">
    <location>
        <begin position="25"/>
        <end position="141"/>
    </location>
</feature>
<evidence type="ECO:0000313" key="2">
    <source>
        <dbReference type="EMBL" id="AUX44327.1"/>
    </source>
</evidence>
<accession>A0A2L0EYE4</accession>
<dbReference type="InterPro" id="IPR011047">
    <property type="entry name" value="Quinoprotein_ADH-like_sf"/>
</dbReference>
<organism evidence="2 3">
    <name type="scientific">Sorangium cellulosum</name>
    <name type="common">Polyangium cellulosum</name>
    <dbReference type="NCBI Taxonomy" id="56"/>
    <lineage>
        <taxon>Bacteria</taxon>
        <taxon>Pseudomonadati</taxon>
        <taxon>Myxococcota</taxon>
        <taxon>Polyangia</taxon>
        <taxon>Polyangiales</taxon>
        <taxon>Polyangiaceae</taxon>
        <taxon>Sorangium</taxon>
    </lineage>
</organism>
<dbReference type="PANTHER" id="PTHR35580">
    <property type="entry name" value="CELL SURFACE GLYCOPROTEIN (S-LAYER PROTEIN)-LIKE PROTEIN"/>
    <property type="match status" value="1"/>
</dbReference>
<evidence type="ECO:0000313" key="3">
    <source>
        <dbReference type="Proteomes" id="UP000238348"/>
    </source>
</evidence>
<evidence type="ECO:0000256" key="1">
    <source>
        <dbReference type="SAM" id="MobiDB-lite"/>
    </source>
</evidence>
<dbReference type="AlphaFoldDB" id="A0A2L0EYE4"/>
<dbReference type="Proteomes" id="UP000238348">
    <property type="component" value="Chromosome"/>
</dbReference>
<reference evidence="2 3" key="1">
    <citation type="submission" date="2015-09" db="EMBL/GenBank/DDBJ databases">
        <title>Sorangium comparison.</title>
        <authorList>
            <person name="Zaburannyi N."/>
            <person name="Bunk B."/>
            <person name="Overmann J."/>
            <person name="Mueller R."/>
        </authorList>
    </citation>
    <scope>NUCLEOTIDE SEQUENCE [LARGE SCALE GENOMIC DNA]</scope>
    <source>
        <strain evidence="2 3">So ce26</strain>
    </source>
</reference>
<dbReference type="SUPFAM" id="SSF50998">
    <property type="entry name" value="Quinoprotein alcohol dehydrogenase-like"/>
    <property type="match status" value="1"/>
</dbReference>
<sequence>MSQSHSFSRLAAVVVILAGCTDPAGGGSGGGGSAASSGIGGAGGEGGAGTGGAGGAGTGAGGEGTGGGGGEGTGGGGGEGTGGGGGEGTGGGGGEGTGGGGGEGTGGAGGAGTGAGGAGTGAGGAGTGAGGAGGAGTGGGGAGGADTGAVGGALLWSRTFGGPDLPQQITSVSVDSFGPMVAGNFQGNIRFVTNPEEDLGFNLATSAGGYDIFLGLYSRTLRYGGAGDQLCHSIARDALGDIFMTGSFDGAFDFGGGPLANAGGKDIFVVKLGAADDHLDHVWSKRFGGAGDQEAITATVDDIGDLFVAGNFEGSVDFGDGPLVSGGGTDIFAAKWSSDGELLWSLSFGGPGDQRVARAPHTVGSNFVITGSFEQTVDFGGGPLVSAGGKDVFVVKLSDAGEHLFSHRYGGLADEEGHAVSTVGFSGHVMFTGSFEGSMDLGSAPLVSAGGKDAFVARLDSAGNLLWSRRFGGADDESGDAVLLEHGGNALVTGSFRGSVSFGGAPLVSAGGTDTFVARLDTSGAHLWSRRYGGEGDDVVTDLESQPPPRASAAYIVGSRCSGAEPGCGVPLGPGHDAIERAFAIDGTLSSGEPPLFGEHVERQPVSAVATDPSGNVIVHGKFFVSADFGAGVESAWIGAASSFVAKYDAAGNRLWHEIYPESDGSRELATDASGNVFFVNQYGIGDAALIKLDASGNQEWTSPISLLSYNLGVNASGEAVIGGLTDYRPAPADIVVTKLDASGNTLWSRRFGNREDQKEVHAALDPAGNVILTGNLIGALDFGGGVLRGSADGDLFIVRLDPAGNHLSSRLVRGAKGSLKALDGAGGFVMGSTSDGTADFGAGPLPLGYSLVKLDAAGNFLWSVAAGAGYSTTPAVNAAGEIFLGGKCNSAIYHNGILFPCDDELYVMKLDAAGNHLWNKTFGSSEDYWGLISTGDPEGNLIAGGTFNGRMDLGNGPMTSVGAGEGFLAKFAR</sequence>
<name>A0A2L0EYE4_SORCE</name>
<proteinExistence type="predicted"/>
<gene>
    <name evidence="2" type="ORF">SOCE26_057910</name>
</gene>
<dbReference type="RefSeq" id="WP_159397387.1">
    <property type="nucleotide sequence ID" value="NZ_CP012673.1"/>
</dbReference>
<dbReference type="EMBL" id="CP012673">
    <property type="protein sequence ID" value="AUX44327.1"/>
    <property type="molecule type" value="Genomic_DNA"/>
</dbReference>
<dbReference type="PANTHER" id="PTHR35580:SF1">
    <property type="entry name" value="PHYTASE-LIKE DOMAIN-CONTAINING PROTEIN"/>
    <property type="match status" value="1"/>
</dbReference>